<organism evidence="1 2">
    <name type="scientific">Puccinia sorghi</name>
    <dbReference type="NCBI Taxonomy" id="27349"/>
    <lineage>
        <taxon>Eukaryota</taxon>
        <taxon>Fungi</taxon>
        <taxon>Dikarya</taxon>
        <taxon>Basidiomycota</taxon>
        <taxon>Pucciniomycotina</taxon>
        <taxon>Pucciniomycetes</taxon>
        <taxon>Pucciniales</taxon>
        <taxon>Pucciniaceae</taxon>
        <taxon>Puccinia</taxon>
    </lineage>
</organism>
<proteinExistence type="predicted"/>
<reference evidence="1 2" key="1">
    <citation type="submission" date="2015-08" db="EMBL/GenBank/DDBJ databases">
        <title>Next Generation Sequencing and Analysis of the Genome of Puccinia sorghi L Schw, the Causal Agent of Maize Common Rust.</title>
        <authorList>
            <person name="Rochi L."/>
            <person name="Burguener G."/>
            <person name="Darino M."/>
            <person name="Turjanski A."/>
            <person name="Kreff E."/>
            <person name="Dieguez M.J."/>
            <person name="Sacco F."/>
        </authorList>
    </citation>
    <scope>NUCLEOTIDE SEQUENCE [LARGE SCALE GENOMIC DNA]</scope>
    <source>
        <strain evidence="1 2">RO10H11247</strain>
    </source>
</reference>
<comment type="caution">
    <text evidence="1">The sequence shown here is derived from an EMBL/GenBank/DDBJ whole genome shotgun (WGS) entry which is preliminary data.</text>
</comment>
<evidence type="ECO:0000313" key="1">
    <source>
        <dbReference type="EMBL" id="KNZ45551.1"/>
    </source>
</evidence>
<keyword evidence="2" id="KW-1185">Reference proteome</keyword>
<name>A0A0L6UAL0_9BASI</name>
<protein>
    <submittedName>
        <fullName evidence="1">Uncharacterized protein</fullName>
    </submittedName>
</protein>
<accession>A0A0L6UAL0</accession>
<evidence type="ECO:0000313" key="2">
    <source>
        <dbReference type="Proteomes" id="UP000037035"/>
    </source>
</evidence>
<dbReference type="VEuPathDB" id="FungiDB:VP01_800g5"/>
<dbReference type="Proteomes" id="UP000037035">
    <property type="component" value="Unassembled WGS sequence"/>
</dbReference>
<dbReference type="AlphaFoldDB" id="A0A0L6UAL0"/>
<gene>
    <name evidence="1" type="ORF">VP01_800g5</name>
</gene>
<dbReference type="OrthoDB" id="2518718at2759"/>
<sequence>MGVQLTGMNPVSLLPNTKITTKASQKATLIPKKAIPKSPAIRQKFMKSRDDYLIIIEWIKIKQNYKNLFETGRPPTMLSIFEINIYKKVHTKSISMPKSMMILKVCFRIIMPYNILWELENLYTFGSRFIPKLKKKTHKIVHF</sequence>
<dbReference type="EMBL" id="LAVV01013506">
    <property type="protein sequence ID" value="KNZ45551.1"/>
    <property type="molecule type" value="Genomic_DNA"/>
</dbReference>